<dbReference type="Pfam" id="PF01784">
    <property type="entry name" value="DUF34_NIF3"/>
    <property type="match status" value="1"/>
</dbReference>
<dbReference type="STRING" id="1794912.AXX12_02585"/>
<evidence type="ECO:0000256" key="5">
    <source>
        <dbReference type="PIRSR" id="PIRSR602678-1"/>
    </source>
</evidence>
<dbReference type="EMBL" id="LSGP01000013">
    <property type="protein sequence ID" value="KYZ77045.1"/>
    <property type="molecule type" value="Genomic_DNA"/>
</dbReference>
<dbReference type="OrthoDB" id="9792792at2"/>
<dbReference type="GO" id="GO:0005737">
    <property type="term" value="C:cytoplasm"/>
    <property type="evidence" value="ECO:0007669"/>
    <property type="project" value="TreeGrafter"/>
</dbReference>
<dbReference type="FunFam" id="3.30.70.120:FF:000006">
    <property type="entry name" value="GTP cyclohydrolase 1 type 2 homolog"/>
    <property type="match status" value="1"/>
</dbReference>
<dbReference type="InterPro" id="IPR015867">
    <property type="entry name" value="N-reg_PII/ATP_PRibTrfase_C"/>
</dbReference>
<proteinExistence type="inferred from homology"/>
<comment type="similarity">
    <text evidence="1 4">Belongs to the GTP cyclohydrolase I type 2/NIF3 family.</text>
</comment>
<dbReference type="Gene3D" id="3.40.1390.30">
    <property type="entry name" value="NIF3 (NGG1p interacting factor 3)-like"/>
    <property type="match status" value="1"/>
</dbReference>
<dbReference type="FunFam" id="3.40.1390.30:FF:000001">
    <property type="entry name" value="GTP cyclohydrolase 1 type 2"/>
    <property type="match status" value="1"/>
</dbReference>
<organism evidence="6 7">
    <name type="scientific">Anaerosporomusa subterranea</name>
    <dbReference type="NCBI Taxonomy" id="1794912"/>
    <lineage>
        <taxon>Bacteria</taxon>
        <taxon>Bacillati</taxon>
        <taxon>Bacillota</taxon>
        <taxon>Negativicutes</taxon>
        <taxon>Acetonemataceae</taxon>
        <taxon>Anaerosporomusa</taxon>
    </lineage>
</organism>
<name>A0A154BT42_ANASB</name>
<evidence type="ECO:0000256" key="4">
    <source>
        <dbReference type="PIRNR" id="PIRNR037489"/>
    </source>
</evidence>
<evidence type="ECO:0000313" key="7">
    <source>
        <dbReference type="Proteomes" id="UP000076268"/>
    </source>
</evidence>
<feature type="binding site" evidence="5">
    <location>
        <position position="331"/>
    </location>
    <ligand>
        <name>a divalent metal cation</name>
        <dbReference type="ChEBI" id="CHEBI:60240"/>
        <label>1</label>
    </ligand>
</feature>
<dbReference type="NCBIfam" id="TIGR00486">
    <property type="entry name" value="YbgI_SA1388"/>
    <property type="match status" value="1"/>
</dbReference>
<evidence type="ECO:0000256" key="3">
    <source>
        <dbReference type="ARBA" id="ARBA00022723"/>
    </source>
</evidence>
<dbReference type="InterPro" id="IPR036069">
    <property type="entry name" value="DUF34/NIF3_sf"/>
</dbReference>
<feature type="binding site" evidence="5">
    <location>
        <position position="105"/>
    </location>
    <ligand>
        <name>a divalent metal cation</name>
        <dbReference type="ChEBI" id="CHEBI:60240"/>
        <label>1</label>
    </ligand>
</feature>
<accession>A0A154BT42</accession>
<evidence type="ECO:0000256" key="1">
    <source>
        <dbReference type="ARBA" id="ARBA00006964"/>
    </source>
</evidence>
<dbReference type="InterPro" id="IPR017221">
    <property type="entry name" value="DUF34/NIF3_bac"/>
</dbReference>
<feature type="binding site" evidence="5">
    <location>
        <position position="67"/>
    </location>
    <ligand>
        <name>a divalent metal cation</name>
        <dbReference type="ChEBI" id="CHEBI:60240"/>
        <label>1</label>
    </ligand>
</feature>
<protein>
    <recommendedName>
        <fullName evidence="2 4">GTP cyclohydrolase 1 type 2 homolog</fullName>
    </recommendedName>
</protein>
<evidence type="ECO:0000313" key="6">
    <source>
        <dbReference type="EMBL" id="KYZ77045.1"/>
    </source>
</evidence>
<gene>
    <name evidence="6" type="ORF">AXX12_02585</name>
</gene>
<keyword evidence="7" id="KW-1185">Reference proteome</keyword>
<feature type="binding site" evidence="5">
    <location>
        <position position="335"/>
    </location>
    <ligand>
        <name>a divalent metal cation</name>
        <dbReference type="ChEBI" id="CHEBI:60240"/>
        <label>1</label>
    </ligand>
</feature>
<comment type="caution">
    <text evidence="6">The sequence shown here is derived from an EMBL/GenBank/DDBJ whole genome shotgun (WGS) entry which is preliminary data.</text>
</comment>
<dbReference type="PIRSF" id="PIRSF037489">
    <property type="entry name" value="UCP037489_NIF3_YqfO"/>
    <property type="match status" value="1"/>
</dbReference>
<keyword evidence="3 4" id="KW-0479">Metal-binding</keyword>
<dbReference type="PANTHER" id="PTHR13799">
    <property type="entry name" value="NGG1 INTERACTING FACTOR 3"/>
    <property type="match status" value="1"/>
</dbReference>
<dbReference type="SUPFAM" id="SSF102705">
    <property type="entry name" value="NIF3 (NGG1p interacting factor 3)-like"/>
    <property type="match status" value="1"/>
</dbReference>
<dbReference type="Proteomes" id="UP000076268">
    <property type="component" value="Unassembled WGS sequence"/>
</dbReference>
<dbReference type="AlphaFoldDB" id="A0A154BT42"/>
<dbReference type="GO" id="GO:0046872">
    <property type="term" value="F:metal ion binding"/>
    <property type="evidence" value="ECO:0007669"/>
    <property type="project" value="UniProtKB-UniRule"/>
</dbReference>
<dbReference type="PANTHER" id="PTHR13799:SF14">
    <property type="entry name" value="GTP CYCLOHYDROLASE 1 TYPE 2 HOMOLOG"/>
    <property type="match status" value="1"/>
</dbReference>
<dbReference type="Gene3D" id="3.30.70.120">
    <property type="match status" value="1"/>
</dbReference>
<evidence type="ECO:0000256" key="2">
    <source>
        <dbReference type="ARBA" id="ARBA00022112"/>
    </source>
</evidence>
<sequence length="371" mass="39884">MSLTCQTVMNALEELAPARLAENWDNVGLLVGYPEQPVRAIVIALDVDSDVVEFALAHGANLIVAHHPVIFKGITTLRQDTPQGDLLCRLIQNQIAVIAAHTNLDAAQGGVNDALAAALGLKQATPLLHTHAERLYKLAVFVPEQQLEAVRTAMGDAGAGHIGVYSHCSFSVKGEGVFLPLSGATPFIGEEGRLERVAEYKLETCVTENVRQQVLDAMLSAHPYEEVAYDLYALENTGPAFGMGRIGILDQSMSLRQFTAMVKDRLAVSAIKVAGRPDALIRSVAVCGGSGASFAAQAKQAGADVFVTGDLKYHEAQQAIAQELAMVDAGHFATEYPVIPYLAKYLATYSEKQEWNVPIISSPSKDIFWSL</sequence>
<feature type="binding site" evidence="5">
    <location>
        <position position="66"/>
    </location>
    <ligand>
        <name>a divalent metal cation</name>
        <dbReference type="ChEBI" id="CHEBI:60240"/>
        <label>1</label>
    </ligand>
</feature>
<reference evidence="6 7" key="1">
    <citation type="submission" date="2016-02" db="EMBL/GenBank/DDBJ databases">
        <title>Anaerosporomusa subterraneum gen. nov., sp. nov., a spore-forming obligate anaerobe isolated from saprolite.</title>
        <authorList>
            <person name="Choi J.K."/>
            <person name="Shah M."/>
            <person name="Yee N."/>
        </authorList>
    </citation>
    <scope>NUCLEOTIDE SEQUENCE [LARGE SCALE GENOMIC DNA]</scope>
    <source>
        <strain evidence="6 7">RU4</strain>
    </source>
</reference>
<dbReference type="InterPro" id="IPR002678">
    <property type="entry name" value="DUF34/NIF3"/>
</dbReference>
<dbReference type="RefSeq" id="WP_066238646.1">
    <property type="nucleotide sequence ID" value="NZ_LSGP01000013.1"/>
</dbReference>